<reference evidence="3" key="1">
    <citation type="submission" date="2021-01" db="EMBL/GenBank/DDBJ databases">
        <authorList>
            <person name="Corre E."/>
            <person name="Pelletier E."/>
            <person name="Niang G."/>
            <person name="Scheremetjew M."/>
            <person name="Finn R."/>
            <person name="Kale V."/>
            <person name="Holt S."/>
            <person name="Cochrane G."/>
            <person name="Meng A."/>
            <person name="Brown T."/>
            <person name="Cohen L."/>
        </authorList>
    </citation>
    <scope>NUCLEOTIDE SEQUENCE</scope>
    <source>
        <strain evidence="3">MM31A-1</strain>
    </source>
</reference>
<proteinExistence type="predicted"/>
<dbReference type="AlphaFoldDB" id="A0A7S3VA31"/>
<feature type="transmembrane region" description="Helical" evidence="2">
    <location>
        <begin position="31"/>
        <end position="50"/>
    </location>
</feature>
<dbReference type="EMBL" id="HBIO01015735">
    <property type="protein sequence ID" value="CAE0467280.1"/>
    <property type="molecule type" value="Transcribed_RNA"/>
</dbReference>
<feature type="region of interest" description="Disordered" evidence="1">
    <location>
        <begin position="81"/>
        <end position="101"/>
    </location>
</feature>
<keyword evidence="2" id="KW-0472">Membrane</keyword>
<keyword evidence="2" id="KW-1133">Transmembrane helix</keyword>
<protein>
    <submittedName>
        <fullName evidence="3">Uncharacterized protein</fullName>
    </submittedName>
</protein>
<name>A0A7S3VA31_9STRA</name>
<evidence type="ECO:0000256" key="2">
    <source>
        <dbReference type="SAM" id="Phobius"/>
    </source>
</evidence>
<sequence length="681" mass="76893">MQDNWSSTSASSTAPSTPTQRKKRVPLIRRFLVLLIVLASFLLFCLAQIFNPYLIPALDRIVISRAPFNICHEKYSYSQDANGEQGMGHKRRRGKNGENKTGSYPALTYSNAFLWNVSRMIMMAYSNISWGMARIYMRGDKDGSTLSTFSGNQNGNTKDGDEMLCDLCQMYQRFRCHFRADKIHLNRVYWWDHAKLSNVKIRSSDACSVKSESNFGARSSPLFELSHVFPFHLLRTSTPTSIDDGTSMDGSCTVTAMSKYDFDFIRHHPDDPNLKTGMMIPSAIEISDLSLEWGTVHKPVVNINATNITINVVYGKEKMNIDSFGFDFDFGRSRPGDNNSGVGGDNKIEFPVETPYLKIGDWSLHELVAMLPDPPETEGLYPRLGTVNITDVTIIIHDYSSSSFSRDQANGNAKVEGSYFDTTHPTKVYNLPNELFLPLLLYTTEASRGLGDENNEKGGASINIDADIGNSSSKSFGIDQTIIANIIRKSAIVAARKHFLGKNSDDAIVDVIRKFTDFTNTVDDLLKIGDDVIDQHLVKMKQFRSDMEYGWAKAILSNQEKFLKFWEGWEQWKDSLISDHFSSSDSNLNHLVPASLLLLIGEIFKQTEAEVKKAWREHAWKHVDQFGEQIEKFVESGLRMAKQIEEDAEQAWNDVENLIENGMNVAKLRLRDYVKGKIKSS</sequence>
<evidence type="ECO:0000313" key="3">
    <source>
        <dbReference type="EMBL" id="CAE0467280.1"/>
    </source>
</evidence>
<organism evidence="3">
    <name type="scientific">Chaetoceros debilis</name>
    <dbReference type="NCBI Taxonomy" id="122233"/>
    <lineage>
        <taxon>Eukaryota</taxon>
        <taxon>Sar</taxon>
        <taxon>Stramenopiles</taxon>
        <taxon>Ochrophyta</taxon>
        <taxon>Bacillariophyta</taxon>
        <taxon>Coscinodiscophyceae</taxon>
        <taxon>Chaetocerotophycidae</taxon>
        <taxon>Chaetocerotales</taxon>
        <taxon>Chaetocerotaceae</taxon>
        <taxon>Chaetoceros</taxon>
    </lineage>
</organism>
<accession>A0A7S3VA31</accession>
<gene>
    <name evidence="3" type="ORF">CDEB00056_LOCUS12132</name>
</gene>
<keyword evidence="2" id="KW-0812">Transmembrane</keyword>
<evidence type="ECO:0000256" key="1">
    <source>
        <dbReference type="SAM" id="MobiDB-lite"/>
    </source>
</evidence>